<dbReference type="InterPro" id="IPR032675">
    <property type="entry name" value="LRR_dom_sf"/>
</dbReference>
<dbReference type="EMBL" id="CAXLJM020000114">
    <property type="protein sequence ID" value="CAL8137165.1"/>
    <property type="molecule type" value="Genomic_DNA"/>
</dbReference>
<protein>
    <recommendedName>
        <fullName evidence="3">F-box domain-containing protein</fullName>
    </recommendedName>
</protein>
<gene>
    <name evidence="1" type="ORF">ODALV1_LOCUS26797</name>
</gene>
<accession>A0ABP1RWB3</accession>
<organism evidence="1 2">
    <name type="scientific">Orchesella dallaii</name>
    <dbReference type="NCBI Taxonomy" id="48710"/>
    <lineage>
        <taxon>Eukaryota</taxon>
        <taxon>Metazoa</taxon>
        <taxon>Ecdysozoa</taxon>
        <taxon>Arthropoda</taxon>
        <taxon>Hexapoda</taxon>
        <taxon>Collembola</taxon>
        <taxon>Entomobryomorpha</taxon>
        <taxon>Entomobryoidea</taxon>
        <taxon>Orchesellidae</taxon>
        <taxon>Orchesellinae</taxon>
        <taxon>Orchesella</taxon>
    </lineage>
</organism>
<name>A0ABP1RWB3_9HEXA</name>
<evidence type="ECO:0000313" key="1">
    <source>
        <dbReference type="EMBL" id="CAL8137165.1"/>
    </source>
</evidence>
<evidence type="ECO:0008006" key="3">
    <source>
        <dbReference type="Google" id="ProtNLM"/>
    </source>
</evidence>
<evidence type="ECO:0000313" key="2">
    <source>
        <dbReference type="Proteomes" id="UP001642540"/>
    </source>
</evidence>
<dbReference type="Gene3D" id="3.80.10.10">
    <property type="entry name" value="Ribonuclease Inhibitor"/>
    <property type="match status" value="1"/>
</dbReference>
<dbReference type="Proteomes" id="UP001642540">
    <property type="component" value="Unassembled WGS sequence"/>
</dbReference>
<keyword evidence="2" id="KW-1185">Reference proteome</keyword>
<proteinExistence type="predicted"/>
<sequence length="529" mass="61054">MAHNKDYWEENSMLYSGLNPLLIPHIVQSIFQEFSYAELKTLRLVCSSWEYEASLLLRNRTQVRFPSQSHIKEYLTHLSTNYCCESYELNCDIPLNSPSTREFFQLFGSSITFLKLHQITWTGPELWELLEGQLENLKELSIRIHIPSSRHGHFQPPGSPQESPILFPNNLPKLSWLKLNFTIERQLKSSPPLSMAITHPEILYEIFQAFPNIVELSCPNWPVIIPPKTNVSTLVFNVILNPETPQLKLQHLSKIHINASLNDIELFQLMNKNLPLKELRLEVHPEMKGYALYFLLQSLDKTLKTLILTFRCGGYDERDFDDFPTLRNLRYLALHQYYGPLDFVLKSLPGLKTLLLNDIIMDNGIHKQIRQHQGLEELIFEGRNFNALAQLYILSKMFPNLKKLRVENVDDTMLRVIFMKLPLLEVLYCDGNFTDEGVSGIPSDIAQNIFEVEDVESVRIYPYIGRLKHLRRLVLSSNSLTYLAVLLGVNDCKSLKVKRISSAKILRPLASSSSSMEHPAHNFEHGILL</sequence>
<comment type="caution">
    <text evidence="1">The sequence shown here is derived from an EMBL/GenBank/DDBJ whole genome shotgun (WGS) entry which is preliminary data.</text>
</comment>
<reference evidence="1 2" key="1">
    <citation type="submission" date="2024-08" db="EMBL/GenBank/DDBJ databases">
        <authorList>
            <person name="Cucini C."/>
            <person name="Frati F."/>
        </authorList>
    </citation>
    <scope>NUCLEOTIDE SEQUENCE [LARGE SCALE GENOMIC DNA]</scope>
</reference>
<dbReference type="SUPFAM" id="SSF52047">
    <property type="entry name" value="RNI-like"/>
    <property type="match status" value="1"/>
</dbReference>